<evidence type="ECO:0000313" key="4">
    <source>
        <dbReference type="Proteomes" id="UP000245771"/>
    </source>
</evidence>
<dbReference type="InterPro" id="IPR035965">
    <property type="entry name" value="PAS-like_dom_sf"/>
</dbReference>
<dbReference type="RefSeq" id="XP_025356782.1">
    <property type="nucleotide sequence ID" value="XM_025500606.1"/>
</dbReference>
<dbReference type="InParanoid" id="A0A316VG20"/>
<feature type="compositionally biased region" description="Polar residues" evidence="1">
    <location>
        <begin position="419"/>
        <end position="445"/>
    </location>
</feature>
<dbReference type="SUPFAM" id="SSF55785">
    <property type="entry name" value="PYP-like sensor domain (PAS domain)"/>
    <property type="match status" value="1"/>
</dbReference>
<dbReference type="STRING" id="1280837.A0A316VG20"/>
<feature type="domain" description="PAS" evidence="2">
    <location>
        <begin position="82"/>
        <end position="129"/>
    </location>
</feature>
<protein>
    <recommendedName>
        <fullName evidence="2">PAS domain-containing protein</fullName>
    </recommendedName>
</protein>
<accession>A0A316VG20</accession>
<reference evidence="3 4" key="1">
    <citation type="journal article" date="2018" name="Mol. Biol. Evol.">
        <title>Broad Genomic Sampling Reveals a Smut Pathogenic Ancestry of the Fungal Clade Ustilaginomycotina.</title>
        <authorList>
            <person name="Kijpornyongpan T."/>
            <person name="Mondo S.J."/>
            <person name="Barry K."/>
            <person name="Sandor L."/>
            <person name="Lee J."/>
            <person name="Lipzen A."/>
            <person name="Pangilinan J."/>
            <person name="LaButti K."/>
            <person name="Hainaut M."/>
            <person name="Henrissat B."/>
            <person name="Grigoriev I.V."/>
            <person name="Spatafora J.W."/>
            <person name="Aime M.C."/>
        </authorList>
    </citation>
    <scope>NUCLEOTIDE SEQUENCE [LARGE SCALE GENOMIC DNA]</scope>
    <source>
        <strain evidence="3 4">MCA 3882</strain>
    </source>
</reference>
<dbReference type="CDD" id="cd00130">
    <property type="entry name" value="PAS"/>
    <property type="match status" value="1"/>
</dbReference>
<dbReference type="Gene3D" id="3.30.450.20">
    <property type="entry name" value="PAS domain"/>
    <property type="match status" value="1"/>
</dbReference>
<name>A0A316VG20_9BASI</name>
<dbReference type="AlphaFoldDB" id="A0A316VG20"/>
<evidence type="ECO:0000313" key="3">
    <source>
        <dbReference type="EMBL" id="PWN36480.1"/>
    </source>
</evidence>
<evidence type="ECO:0000256" key="1">
    <source>
        <dbReference type="SAM" id="MobiDB-lite"/>
    </source>
</evidence>
<dbReference type="GeneID" id="37022387"/>
<dbReference type="EMBL" id="KZ819602">
    <property type="protein sequence ID" value="PWN36480.1"/>
    <property type="molecule type" value="Genomic_DNA"/>
</dbReference>
<keyword evidence="4" id="KW-1185">Reference proteome</keyword>
<proteinExistence type="predicted"/>
<gene>
    <name evidence="3" type="ORF">FA14DRAFT_175793</name>
</gene>
<dbReference type="OrthoDB" id="2162994at2759"/>
<organism evidence="3 4">
    <name type="scientific">Meira miltonrushii</name>
    <dbReference type="NCBI Taxonomy" id="1280837"/>
    <lineage>
        <taxon>Eukaryota</taxon>
        <taxon>Fungi</taxon>
        <taxon>Dikarya</taxon>
        <taxon>Basidiomycota</taxon>
        <taxon>Ustilaginomycotina</taxon>
        <taxon>Exobasidiomycetes</taxon>
        <taxon>Exobasidiales</taxon>
        <taxon>Brachybasidiaceae</taxon>
        <taxon>Meira</taxon>
    </lineage>
</organism>
<feature type="region of interest" description="Disordered" evidence="1">
    <location>
        <begin position="239"/>
        <end position="272"/>
    </location>
</feature>
<feature type="region of interest" description="Disordered" evidence="1">
    <location>
        <begin position="412"/>
        <end position="447"/>
    </location>
</feature>
<dbReference type="InterPro" id="IPR000014">
    <property type="entry name" value="PAS"/>
</dbReference>
<sequence>MQQTDELQKSLQASIATPYYHIKSPFPLEHDRRFLDPSRGSSLAMQRRRQKTPSESVRCYWAILSIRPAEIGNMLNKANLVFLHLDPTMEDSLGYSVESLMGTSALDLVHPNDAKRVGTSILQYVMENRSESKVLRCTMKSVLSEEDHQLTDLSMDLIGDEMLLCFFHAVDDRSKQDYNPEDKSQWTNWCETSLSAFDDQHCQTLWEHILAVRLINPSSMYGNQESLFTWALRSGQQQELENWTPQTRPSQSSSKPASTHQSDESSAISFSTRHPEQVTDFPALQNDDVQSNSSAHANEFSTFPPMTEAVLASSVKCLACGTSKSPEWRREFSKHVRLAKLPRTFFVAPHRTMDELVRLNEGKYHSDKCYISVKLRSSSRSSRYHDTMTLSEGSSCEEDGKFLERLRASLRNRTKKETSANQHEYATNSPLSMTSQTVAGDQSQLAAPENYQRKLRIQDVSRETISSDFSTCLQAQNEALQSSIWGIASLEHTSFTAQEVDALDRFRSATSQLSAMALLLHCTGRDHQPTDRRFSMTRP</sequence>
<dbReference type="PROSITE" id="PS50112">
    <property type="entry name" value="PAS"/>
    <property type="match status" value="1"/>
</dbReference>
<evidence type="ECO:0000259" key="2">
    <source>
        <dbReference type="PROSITE" id="PS50112"/>
    </source>
</evidence>
<dbReference type="Proteomes" id="UP000245771">
    <property type="component" value="Unassembled WGS sequence"/>
</dbReference>